<name>X1TH16_9ZZZZ</name>
<proteinExistence type="predicted"/>
<accession>X1TH16</accession>
<dbReference type="AlphaFoldDB" id="X1TH16"/>
<evidence type="ECO:0000313" key="1">
    <source>
        <dbReference type="EMBL" id="GAI90656.1"/>
    </source>
</evidence>
<evidence type="ECO:0008006" key="2">
    <source>
        <dbReference type="Google" id="ProtNLM"/>
    </source>
</evidence>
<dbReference type="PANTHER" id="PTHR45947:SF3">
    <property type="entry name" value="SULFOQUINOVOSYL TRANSFERASE SQD2"/>
    <property type="match status" value="1"/>
</dbReference>
<dbReference type="Gene3D" id="3.40.50.2000">
    <property type="entry name" value="Glycogen Phosphorylase B"/>
    <property type="match status" value="2"/>
</dbReference>
<dbReference type="SUPFAM" id="SSF53756">
    <property type="entry name" value="UDP-Glycosyltransferase/glycogen phosphorylase"/>
    <property type="match status" value="1"/>
</dbReference>
<dbReference type="GO" id="GO:0016757">
    <property type="term" value="F:glycosyltransferase activity"/>
    <property type="evidence" value="ECO:0007669"/>
    <property type="project" value="TreeGrafter"/>
</dbReference>
<sequence>MEDSDERLVVLFATLLQWHKGLLDLLVVMDSILTQFDRVEFWISGKGDLLDRVQQFATRQPRVRYLGYLHPSDMPELLAQASVVVQPSYYEGFGRTVLEALASGVPVVTTGVGGMDVLEEISAALVIHPGDRLRLRQALERLLTDQTLRRELAVRGRSYVEQYHGWDDYMAKLLQIFVGLIDQSAQHRPA</sequence>
<gene>
    <name evidence="1" type="ORF">S12H4_34409</name>
</gene>
<comment type="caution">
    <text evidence="1">The sequence shown here is derived from an EMBL/GenBank/DDBJ whole genome shotgun (WGS) entry which is preliminary data.</text>
</comment>
<dbReference type="InterPro" id="IPR050194">
    <property type="entry name" value="Glycosyltransferase_grp1"/>
</dbReference>
<dbReference type="CDD" id="cd03801">
    <property type="entry name" value="GT4_PimA-like"/>
    <property type="match status" value="1"/>
</dbReference>
<reference evidence="1" key="1">
    <citation type="journal article" date="2014" name="Front. Microbiol.">
        <title>High frequency of phylogenetically diverse reductive dehalogenase-homologous genes in deep subseafloor sedimentary metagenomes.</title>
        <authorList>
            <person name="Kawai M."/>
            <person name="Futagami T."/>
            <person name="Toyoda A."/>
            <person name="Takaki Y."/>
            <person name="Nishi S."/>
            <person name="Hori S."/>
            <person name="Arai W."/>
            <person name="Tsubouchi T."/>
            <person name="Morono Y."/>
            <person name="Uchiyama I."/>
            <person name="Ito T."/>
            <person name="Fujiyama A."/>
            <person name="Inagaki F."/>
            <person name="Takami H."/>
        </authorList>
    </citation>
    <scope>NUCLEOTIDE SEQUENCE</scope>
    <source>
        <strain evidence="1">Expedition CK06-06</strain>
    </source>
</reference>
<dbReference type="PANTHER" id="PTHR45947">
    <property type="entry name" value="SULFOQUINOVOSYL TRANSFERASE SQD2"/>
    <property type="match status" value="1"/>
</dbReference>
<organism evidence="1">
    <name type="scientific">marine sediment metagenome</name>
    <dbReference type="NCBI Taxonomy" id="412755"/>
    <lineage>
        <taxon>unclassified sequences</taxon>
        <taxon>metagenomes</taxon>
        <taxon>ecological metagenomes</taxon>
    </lineage>
</organism>
<dbReference type="Pfam" id="PF13692">
    <property type="entry name" value="Glyco_trans_1_4"/>
    <property type="match status" value="1"/>
</dbReference>
<dbReference type="EMBL" id="BARW01020356">
    <property type="protein sequence ID" value="GAI90656.1"/>
    <property type="molecule type" value="Genomic_DNA"/>
</dbReference>
<protein>
    <recommendedName>
        <fullName evidence="2">Glycosyl transferase family 1 domain-containing protein</fullName>
    </recommendedName>
</protein>